<dbReference type="OrthoDB" id="6434120at2"/>
<reference evidence="2" key="2">
    <citation type="submission" date="2016-10" db="EMBL/GenBank/DDBJ databases">
        <authorList>
            <person name="de Groot N.N."/>
        </authorList>
    </citation>
    <scope>NUCLEOTIDE SEQUENCE [LARGE SCALE GENOMIC DNA]</scope>
    <source>
        <strain evidence="2">DSM 17908</strain>
    </source>
</reference>
<reference evidence="3" key="1">
    <citation type="submission" date="2016-10" db="EMBL/GenBank/DDBJ databases">
        <authorList>
            <person name="Varghese N."/>
            <person name="Submissions S."/>
        </authorList>
    </citation>
    <scope>NUCLEOTIDE SEQUENCE [LARGE SCALE GENOMIC DNA]</scope>
    <source>
        <strain evidence="3">DSM 17908</strain>
    </source>
</reference>
<evidence type="ECO:0000313" key="3">
    <source>
        <dbReference type="Proteomes" id="UP000198919"/>
    </source>
</evidence>
<organism evidence="2 3">
    <name type="scientific">Xenorhabdus mauleonii</name>
    <dbReference type="NCBI Taxonomy" id="351675"/>
    <lineage>
        <taxon>Bacteria</taxon>
        <taxon>Pseudomonadati</taxon>
        <taxon>Pseudomonadota</taxon>
        <taxon>Gammaproteobacteria</taxon>
        <taxon>Enterobacterales</taxon>
        <taxon>Morganellaceae</taxon>
        <taxon>Xenorhabdus</taxon>
    </lineage>
</organism>
<accession>A0A1I3RD50</accession>
<evidence type="ECO:0000313" key="4">
    <source>
        <dbReference type="Proteomes" id="UP000224607"/>
    </source>
</evidence>
<reference evidence="1 4" key="3">
    <citation type="journal article" date="2017" name="Nat. Microbiol.">
        <title>Natural product diversity associated with the nematode symbionts Photorhabdus and Xenorhabdus.</title>
        <authorList>
            <person name="Tobias N.J."/>
            <person name="Wolff H."/>
            <person name="Djahanschiri B."/>
            <person name="Grundmann F."/>
            <person name="Kronenwerth M."/>
            <person name="Shi Y.M."/>
            <person name="Simonyi S."/>
            <person name="Grun P."/>
            <person name="Shapiro-Ilan D."/>
            <person name="Pidot S.J."/>
            <person name="Stinear T.P."/>
            <person name="Ebersberger I."/>
            <person name="Bode H.B."/>
        </authorList>
    </citation>
    <scope>NUCLEOTIDE SEQUENCE [LARGE SCALE GENOMIC DNA]</scope>
    <source>
        <strain evidence="1 4">DSM 17908</strain>
    </source>
</reference>
<sequence>MKIAGMRNAIVIVSWKHNHNEFKINGESYEIYAYYYKDGYLKPNHDIYNDPNLSGLDGIFNGDSHIFKYQSVVTAMEYINKKYNKKTY</sequence>
<dbReference type="EMBL" id="NITY01000008">
    <property type="protein sequence ID" value="PHM39853.1"/>
    <property type="molecule type" value="Genomic_DNA"/>
</dbReference>
<evidence type="ECO:0000313" key="2">
    <source>
        <dbReference type="EMBL" id="SFJ44513.1"/>
    </source>
</evidence>
<protein>
    <submittedName>
        <fullName evidence="2">Uncharacterized protein</fullName>
    </submittedName>
</protein>
<evidence type="ECO:0000313" key="1">
    <source>
        <dbReference type="EMBL" id="PHM39853.1"/>
    </source>
</evidence>
<dbReference type="AlphaFoldDB" id="A0A1I3RD50"/>
<dbReference type="RefSeq" id="WP_092510759.1">
    <property type="nucleotide sequence ID" value="NZ_CAWNQB010000078.1"/>
</dbReference>
<proteinExistence type="predicted"/>
<dbReference type="EMBL" id="FORG01000009">
    <property type="protein sequence ID" value="SFJ44513.1"/>
    <property type="molecule type" value="Genomic_DNA"/>
</dbReference>
<dbReference type="Proteomes" id="UP000224607">
    <property type="component" value="Unassembled WGS sequence"/>
</dbReference>
<name>A0A1I3RD50_9GAMM</name>
<gene>
    <name evidence="2" type="ORF">SAMN05421680_10989</name>
    <name evidence="1" type="ORF">Xmau_02454</name>
</gene>
<keyword evidence="4" id="KW-1185">Reference proteome</keyword>
<dbReference type="Proteomes" id="UP000198919">
    <property type="component" value="Unassembled WGS sequence"/>
</dbReference>